<dbReference type="Proteomes" id="UP000675409">
    <property type="component" value="Unassembled WGS sequence"/>
</dbReference>
<accession>A0ABS1LM72</accession>
<gene>
    <name evidence="3" type="ORF">HGK34_13845</name>
</gene>
<keyword evidence="4" id="KW-1185">Reference proteome</keyword>
<organism evidence="3 4">
    <name type="scientific">Myceligenerans indicum</name>
    <dbReference type="NCBI Taxonomy" id="2593663"/>
    <lineage>
        <taxon>Bacteria</taxon>
        <taxon>Bacillati</taxon>
        <taxon>Actinomycetota</taxon>
        <taxon>Actinomycetes</taxon>
        <taxon>Micrococcales</taxon>
        <taxon>Promicromonosporaceae</taxon>
        <taxon>Myceligenerans</taxon>
    </lineage>
</organism>
<sequence>MSTSSATARPAGNGSVADAATVAFANQASADQAHISAAGSPSTVVGQESDSAAPVSVVLRTVSPTVARPGDQVKVTAEITNDTDRALTGLTARIAVNAVALTQRSALSAWESLSLVDRVAGSGPSPQDLGKLGPGRSTTIELTFPTATYTLQGWGPREMSIEIRDASSRVGVLRTYLMYDNGTTRTASPPMRLTIAAPVTSGTVDPADLEAARLRLAQEAADEGRLDQMLQVARTGKISLAVDPNVIGLARSAEDDELRAWGAQFLAATEATSTFALPSWDTDIAALAHAGVSSGRMRGILNTPVAGEWKVPKSWGEGLAWPADGVADQVTVAAATSAKRPYVVLANGTHAPLAANSAESRADVSLDDETARTVVADKVLSELFTSGTDLAPALRAAESAEADDSGAGGAEAGPAAPQRSGAAAAQRLVAETSTIVAQAASHPPRALVALDRSWYPDADAVDTILAALDNADWVDVAPLGSLLASDAPSVERTPLQSDKPAKQELDVHEVSLIDETRTRVIDFSSIADDSAELRRNSLWHLVTPLSITYRADPEQRQAAVDEGINYAEEVLGAVTLVPREGINLISDRGDLPIRVQNRLDTDVTVTVLLRPDNPRLTVAHPVSGTVPSGKEMDLPIPVEAIGSGDVTVTAELLAPSGVRLGSETSFEVRVRAGWEEVGTWIAAGLVGLLFLAGIWRTVRRGRSPNRATVEDVRAATGEIEATARFTDTAGPTTAGTAQRTD</sequence>
<evidence type="ECO:0000313" key="4">
    <source>
        <dbReference type="Proteomes" id="UP000675409"/>
    </source>
</evidence>
<feature type="transmembrane region" description="Helical" evidence="2">
    <location>
        <begin position="677"/>
        <end position="698"/>
    </location>
</feature>
<comment type="caution">
    <text evidence="3">The sequence shown here is derived from an EMBL/GenBank/DDBJ whole genome shotgun (WGS) entry which is preliminary data.</text>
</comment>
<dbReference type="InterPro" id="IPR046112">
    <property type="entry name" value="DUF6049"/>
</dbReference>
<evidence type="ECO:0000256" key="1">
    <source>
        <dbReference type="SAM" id="MobiDB-lite"/>
    </source>
</evidence>
<protein>
    <recommendedName>
        <fullName evidence="5">Secreted protein</fullName>
    </recommendedName>
</protein>
<dbReference type="EMBL" id="JABBYC010000026">
    <property type="protein sequence ID" value="MBL0887346.1"/>
    <property type="molecule type" value="Genomic_DNA"/>
</dbReference>
<proteinExistence type="predicted"/>
<reference evidence="3 4" key="1">
    <citation type="journal article" date="2021" name="Arch. Microbiol.">
        <title>Myceligenerans indicum sp. nov., an actinobacterium isolated from mangrove sediment of Sundarbans, India.</title>
        <authorList>
            <person name="Asha K."/>
            <person name="Bhadury P."/>
        </authorList>
    </citation>
    <scope>NUCLEOTIDE SEQUENCE [LARGE SCALE GENOMIC DNA]</scope>
    <source>
        <strain evidence="3 4">I2</strain>
    </source>
</reference>
<evidence type="ECO:0000313" key="3">
    <source>
        <dbReference type="EMBL" id="MBL0887346.1"/>
    </source>
</evidence>
<evidence type="ECO:0008006" key="5">
    <source>
        <dbReference type="Google" id="ProtNLM"/>
    </source>
</evidence>
<name>A0ABS1LM72_9MICO</name>
<keyword evidence="2" id="KW-0472">Membrane</keyword>
<feature type="region of interest" description="Disordered" evidence="1">
    <location>
        <begin position="397"/>
        <end position="424"/>
    </location>
</feature>
<evidence type="ECO:0000256" key="2">
    <source>
        <dbReference type="SAM" id="Phobius"/>
    </source>
</evidence>
<feature type="compositionally biased region" description="Low complexity" evidence="1">
    <location>
        <begin position="412"/>
        <end position="424"/>
    </location>
</feature>
<dbReference type="Pfam" id="PF19516">
    <property type="entry name" value="DUF6049"/>
    <property type="match status" value="1"/>
</dbReference>
<keyword evidence="2" id="KW-0812">Transmembrane</keyword>
<keyword evidence="2" id="KW-1133">Transmembrane helix</keyword>